<organism evidence="1 2">
    <name type="scientific">Pseudomonas vranovensis</name>
    <dbReference type="NCBI Taxonomy" id="321661"/>
    <lineage>
        <taxon>Bacteria</taxon>
        <taxon>Pseudomonadati</taxon>
        <taxon>Pseudomonadota</taxon>
        <taxon>Gammaproteobacteria</taxon>
        <taxon>Pseudomonadales</taxon>
        <taxon>Pseudomonadaceae</taxon>
        <taxon>Pseudomonas</taxon>
    </lineage>
</organism>
<evidence type="ECO:0000313" key="1">
    <source>
        <dbReference type="EMBL" id="ROL75543.1"/>
    </source>
</evidence>
<dbReference type="EMBL" id="MOAM01000015">
    <property type="protein sequence ID" value="ROL75543.1"/>
    <property type="molecule type" value="Genomic_DNA"/>
</dbReference>
<evidence type="ECO:0000313" key="2">
    <source>
        <dbReference type="Proteomes" id="UP000285286"/>
    </source>
</evidence>
<keyword evidence="2" id="KW-1185">Reference proteome</keyword>
<sequence>MLVDLLLTARHGYAWPLHDSNACSQQRIINLESQVAAWLDPLTPTTAHLIVLNVSAWAGNQANIHQLIAQATAHERLLMQNALQLCSSPNSLTAGLHALCQLPGVSLVIASKIYRFCQPVKGAAVDRHASYFTNSLSPPGVQTEFLRRWSTANHDRSRLETFNAPDLNRNLNHYIDAYLPLLDGIAAAMNATGHYFQCAASGHLQQWTPADVEMAAFYWWARNGAQ</sequence>
<accession>A0A423DU35</accession>
<proteinExistence type="predicted"/>
<comment type="caution">
    <text evidence="1">The sequence shown here is derived from an EMBL/GenBank/DDBJ whole genome shotgun (WGS) entry which is preliminary data.</text>
</comment>
<dbReference type="AlphaFoldDB" id="A0A423DU35"/>
<dbReference type="Proteomes" id="UP000285286">
    <property type="component" value="Unassembled WGS sequence"/>
</dbReference>
<protein>
    <submittedName>
        <fullName evidence="1">Uncharacterized protein</fullName>
    </submittedName>
</protein>
<gene>
    <name evidence="1" type="ORF">BHU25_09065</name>
</gene>
<reference evidence="1 2" key="1">
    <citation type="submission" date="2016-10" db="EMBL/GenBank/DDBJ databases">
        <title>Comparative genome analysis of multiple Pseudomonas spp. focuses on biocontrol and plant growth promoting traits.</title>
        <authorList>
            <person name="Tao X.-Y."/>
            <person name="Taylor C.G."/>
        </authorList>
    </citation>
    <scope>NUCLEOTIDE SEQUENCE [LARGE SCALE GENOMIC DNA]</scope>
    <source>
        <strain evidence="1 2">15D11</strain>
    </source>
</reference>
<name>A0A423DU35_9PSED</name>